<dbReference type="AlphaFoldDB" id="A0A502GEA6"/>
<accession>A0A502GEA6</accession>
<comment type="caution">
    <text evidence="1">The sequence shown here is derived from an EMBL/GenBank/DDBJ whole genome shotgun (WGS) entry which is preliminary data.</text>
</comment>
<dbReference type="EMBL" id="RCZD01000008">
    <property type="protein sequence ID" value="TPG60071.1"/>
    <property type="molecule type" value="Genomic_DNA"/>
</dbReference>
<evidence type="ECO:0000313" key="2">
    <source>
        <dbReference type="Proteomes" id="UP000317663"/>
    </source>
</evidence>
<dbReference type="RefSeq" id="WP_140473798.1">
    <property type="nucleotide sequence ID" value="NZ_RCZD01000008.1"/>
</dbReference>
<name>A0A502GEA6_9GAMM</name>
<reference evidence="1 2" key="1">
    <citation type="journal article" date="2019" name="Environ. Microbiol.">
        <title>Species interactions and distinct microbial communities in high Arctic permafrost affected cryosols are associated with the CH4 and CO2 gas fluxes.</title>
        <authorList>
            <person name="Altshuler I."/>
            <person name="Hamel J."/>
            <person name="Turney S."/>
            <person name="Magnuson E."/>
            <person name="Levesque R."/>
            <person name="Greer C."/>
            <person name="Whyte L.G."/>
        </authorList>
    </citation>
    <scope>NUCLEOTIDE SEQUENCE [LARGE SCALE GENOMIC DNA]</scope>
    <source>
        <strain evidence="1 2">E4</strain>
    </source>
</reference>
<organism evidence="1 2">
    <name type="scientific">Ewingella americana</name>
    <dbReference type="NCBI Taxonomy" id="41202"/>
    <lineage>
        <taxon>Bacteria</taxon>
        <taxon>Pseudomonadati</taxon>
        <taxon>Pseudomonadota</taxon>
        <taxon>Gammaproteobacteria</taxon>
        <taxon>Enterobacterales</taxon>
        <taxon>Yersiniaceae</taxon>
        <taxon>Ewingella</taxon>
    </lineage>
</organism>
<sequence length="215" mass="24609">MVKFYVKDLTLTLEVNAKDISTDYIALEYSGDNATLKMLKNWTVAFNLPLNASTVSAIELIRSFVGDVIVTCTEETMIDHKYAAYLASKNVSIITPYGTDFHKNVEYLKEVVGFNADIVVDHQFKFTGFALALAPTMYQDSTYTVIETEMASRLSFVNNFVKAPSLHLNTLADINGDAKEWRSALLECLCYYVYWHKQKWENKAYRWDSSQDTWI</sequence>
<protein>
    <submittedName>
        <fullName evidence="1">Uncharacterized protein</fullName>
    </submittedName>
</protein>
<dbReference type="Proteomes" id="UP000317663">
    <property type="component" value="Unassembled WGS sequence"/>
</dbReference>
<gene>
    <name evidence="1" type="ORF">EAH77_16010</name>
</gene>
<keyword evidence="2" id="KW-1185">Reference proteome</keyword>
<evidence type="ECO:0000313" key="1">
    <source>
        <dbReference type="EMBL" id="TPG60071.1"/>
    </source>
</evidence>
<proteinExistence type="predicted"/>